<accession>A0A1H7IQU9</accession>
<sequence length="237" mass="27253">MRSLFRFKQFDVDQTDCSMKINTDGVLLGALAEKKNANRILDIGTGTGVIALMMAQRYSDATIDAIDIDEQSSMLAQRNFKNSIFFPRINNHHISFQNFSHQSTYDLIVSNPPFFTNALKNPDRRKSNARHTSFEFYDQLLEKANWWLNDDGSIQLVLPPKLAEYIVNKAITAFGFKHQKTIGLRSFVNSEPYREIIALVKTDNNLTTSHEYLTLYKDKGVYSAAYKEILKPFFINF</sequence>
<evidence type="ECO:0000256" key="6">
    <source>
        <dbReference type="HAMAP-Rule" id="MF_01872"/>
    </source>
</evidence>
<dbReference type="GO" id="GO:0032259">
    <property type="term" value="P:methylation"/>
    <property type="evidence" value="ECO:0007669"/>
    <property type="project" value="UniProtKB-KW"/>
</dbReference>
<name>A0A1H7IQU9_OLID1</name>
<dbReference type="SUPFAM" id="SSF53335">
    <property type="entry name" value="S-adenosyl-L-methionine-dependent methyltransferases"/>
    <property type="match status" value="1"/>
</dbReference>
<evidence type="ECO:0000256" key="5">
    <source>
        <dbReference type="ARBA" id="ARBA00022694"/>
    </source>
</evidence>
<evidence type="ECO:0000256" key="2">
    <source>
        <dbReference type="ARBA" id="ARBA00022603"/>
    </source>
</evidence>
<feature type="domain" description="Methyltransferase small" evidence="7">
    <location>
        <begin position="26"/>
        <end position="162"/>
    </location>
</feature>
<protein>
    <recommendedName>
        <fullName evidence="6">tRNA1(Val) (adenine(37)-N6)-methyltransferase</fullName>
        <ecNumber evidence="6">2.1.1.223</ecNumber>
    </recommendedName>
    <alternativeName>
        <fullName evidence="6">tRNA m6A37 methyltransferase</fullName>
    </alternativeName>
</protein>
<dbReference type="GO" id="GO:0005737">
    <property type="term" value="C:cytoplasm"/>
    <property type="evidence" value="ECO:0007669"/>
    <property type="project" value="UniProtKB-SubCell"/>
</dbReference>
<dbReference type="STRING" id="407022.SAMN05661044_00802"/>
<keyword evidence="4 6" id="KW-0949">S-adenosyl-L-methionine</keyword>
<proteinExistence type="inferred from homology"/>
<dbReference type="Gene3D" id="3.40.50.150">
    <property type="entry name" value="Vaccinia Virus protein VP39"/>
    <property type="match status" value="1"/>
</dbReference>
<evidence type="ECO:0000259" key="7">
    <source>
        <dbReference type="Pfam" id="PF05175"/>
    </source>
</evidence>
<keyword evidence="5 6" id="KW-0819">tRNA processing</keyword>
<comment type="function">
    <text evidence="6">Specifically methylates the adenine in position 37 of tRNA(1)(Val) (anticodon cmo5UAC).</text>
</comment>
<dbReference type="HAMAP" id="MF_01872">
    <property type="entry name" value="tRNA_methyltr_YfiC"/>
    <property type="match status" value="1"/>
</dbReference>
<dbReference type="AlphaFoldDB" id="A0A1H7IQU9"/>
<keyword evidence="1 6" id="KW-0963">Cytoplasm</keyword>
<evidence type="ECO:0000313" key="8">
    <source>
        <dbReference type="EMBL" id="SEK64829.1"/>
    </source>
</evidence>
<dbReference type="InterPro" id="IPR007848">
    <property type="entry name" value="Small_mtfrase_dom"/>
</dbReference>
<dbReference type="OrthoDB" id="5383291at2"/>
<comment type="similarity">
    <text evidence="6">Belongs to the methyltransferase superfamily. tRNA (adenine-N(6)-)-methyltransferase family.</text>
</comment>
<evidence type="ECO:0000256" key="1">
    <source>
        <dbReference type="ARBA" id="ARBA00022490"/>
    </source>
</evidence>
<dbReference type="InterPro" id="IPR022882">
    <property type="entry name" value="tRNA_adenine-N6_MeTrfase"/>
</dbReference>
<keyword evidence="3 6" id="KW-0808">Transferase</keyword>
<gene>
    <name evidence="8" type="ORF">SAMN05661044_00802</name>
</gene>
<dbReference type="InterPro" id="IPR050210">
    <property type="entry name" value="tRNA_Adenine-N(6)_MTase"/>
</dbReference>
<evidence type="ECO:0000256" key="4">
    <source>
        <dbReference type="ARBA" id="ARBA00022691"/>
    </source>
</evidence>
<keyword evidence="9" id="KW-1185">Reference proteome</keyword>
<dbReference type="CDD" id="cd02440">
    <property type="entry name" value="AdoMet_MTases"/>
    <property type="match status" value="1"/>
</dbReference>
<evidence type="ECO:0000313" key="9">
    <source>
        <dbReference type="Proteomes" id="UP000199421"/>
    </source>
</evidence>
<dbReference type="InterPro" id="IPR002052">
    <property type="entry name" value="DNA_methylase_N6_adenine_CS"/>
</dbReference>
<dbReference type="PANTHER" id="PTHR47739">
    <property type="entry name" value="TRNA1(VAL) (ADENINE(37)-N6)-METHYLTRANSFERASE"/>
    <property type="match status" value="1"/>
</dbReference>
<organism evidence="8 9">
    <name type="scientific">Olivibacter domesticus</name>
    <name type="common">Pseudosphingobacterium domesticum</name>
    <dbReference type="NCBI Taxonomy" id="407022"/>
    <lineage>
        <taxon>Bacteria</taxon>
        <taxon>Pseudomonadati</taxon>
        <taxon>Bacteroidota</taxon>
        <taxon>Sphingobacteriia</taxon>
        <taxon>Sphingobacteriales</taxon>
        <taxon>Sphingobacteriaceae</taxon>
        <taxon>Olivibacter</taxon>
    </lineage>
</organism>
<dbReference type="PANTHER" id="PTHR47739:SF1">
    <property type="entry name" value="TRNA1(VAL) (ADENINE(37)-N6)-METHYLTRANSFERASE"/>
    <property type="match status" value="1"/>
</dbReference>
<dbReference type="RefSeq" id="WP_093318600.1">
    <property type="nucleotide sequence ID" value="NZ_FOAF01000001.1"/>
</dbReference>
<dbReference type="GO" id="GO:0003676">
    <property type="term" value="F:nucleic acid binding"/>
    <property type="evidence" value="ECO:0007669"/>
    <property type="project" value="InterPro"/>
</dbReference>
<dbReference type="GO" id="GO:0008033">
    <property type="term" value="P:tRNA processing"/>
    <property type="evidence" value="ECO:0007669"/>
    <property type="project" value="UniProtKB-UniRule"/>
</dbReference>
<dbReference type="Proteomes" id="UP000199421">
    <property type="component" value="Unassembled WGS sequence"/>
</dbReference>
<comment type="subcellular location">
    <subcellularLocation>
        <location evidence="6">Cytoplasm</location>
    </subcellularLocation>
</comment>
<dbReference type="PROSITE" id="PS00092">
    <property type="entry name" value="N6_MTASE"/>
    <property type="match status" value="1"/>
</dbReference>
<keyword evidence="2 6" id="KW-0489">Methyltransferase</keyword>
<dbReference type="Pfam" id="PF05175">
    <property type="entry name" value="MTS"/>
    <property type="match status" value="1"/>
</dbReference>
<reference evidence="9" key="1">
    <citation type="submission" date="2016-10" db="EMBL/GenBank/DDBJ databases">
        <authorList>
            <person name="Varghese N."/>
            <person name="Submissions S."/>
        </authorList>
    </citation>
    <scope>NUCLEOTIDE SEQUENCE [LARGE SCALE GENOMIC DNA]</scope>
    <source>
        <strain evidence="9">DSM 18733</strain>
    </source>
</reference>
<comment type="catalytic activity">
    <reaction evidence="6">
        <text>adenosine(37) in tRNA1(Val) + S-adenosyl-L-methionine = N(6)-methyladenosine(37) in tRNA1(Val) + S-adenosyl-L-homocysteine + H(+)</text>
        <dbReference type="Rhea" id="RHEA:43160"/>
        <dbReference type="Rhea" id="RHEA-COMP:10369"/>
        <dbReference type="Rhea" id="RHEA-COMP:10370"/>
        <dbReference type="ChEBI" id="CHEBI:15378"/>
        <dbReference type="ChEBI" id="CHEBI:57856"/>
        <dbReference type="ChEBI" id="CHEBI:59789"/>
        <dbReference type="ChEBI" id="CHEBI:74411"/>
        <dbReference type="ChEBI" id="CHEBI:74449"/>
        <dbReference type="EC" id="2.1.1.223"/>
    </reaction>
</comment>
<dbReference type="GO" id="GO:0016430">
    <property type="term" value="F:tRNA (adenine-N6)-methyltransferase activity"/>
    <property type="evidence" value="ECO:0007669"/>
    <property type="project" value="UniProtKB-UniRule"/>
</dbReference>
<dbReference type="EMBL" id="FOAF01000001">
    <property type="protein sequence ID" value="SEK64829.1"/>
    <property type="molecule type" value="Genomic_DNA"/>
</dbReference>
<dbReference type="EC" id="2.1.1.223" evidence="6"/>
<evidence type="ECO:0000256" key="3">
    <source>
        <dbReference type="ARBA" id="ARBA00022679"/>
    </source>
</evidence>
<dbReference type="InterPro" id="IPR029063">
    <property type="entry name" value="SAM-dependent_MTases_sf"/>
</dbReference>